<dbReference type="OMA" id="CEYEMIR"/>
<organism evidence="9">
    <name type="scientific">Guillardia theta (strain CCMP2712)</name>
    <name type="common">Cryptophyte</name>
    <dbReference type="NCBI Taxonomy" id="905079"/>
    <lineage>
        <taxon>Eukaryota</taxon>
        <taxon>Cryptophyceae</taxon>
        <taxon>Pyrenomonadales</taxon>
        <taxon>Geminigeraceae</taxon>
        <taxon>Guillardia</taxon>
    </lineage>
</organism>
<evidence type="ECO:0000256" key="7">
    <source>
        <dbReference type="RuleBase" id="RU000304"/>
    </source>
</evidence>
<protein>
    <recommendedName>
        <fullName evidence="8">Protein kinase domain-containing protein</fullName>
    </recommendedName>
</protein>
<dbReference type="SUPFAM" id="SSF56112">
    <property type="entry name" value="Protein kinase-like (PK-like)"/>
    <property type="match status" value="1"/>
</dbReference>
<dbReference type="eggNOG" id="KOG0667">
    <property type="taxonomic scope" value="Eukaryota"/>
</dbReference>
<feature type="non-terminal residue" evidence="9">
    <location>
        <position position="260"/>
    </location>
</feature>
<evidence type="ECO:0000313" key="9">
    <source>
        <dbReference type="EMBL" id="EKX47647.1"/>
    </source>
</evidence>
<dbReference type="PROSITE" id="PS00107">
    <property type="entry name" value="PROTEIN_KINASE_ATP"/>
    <property type="match status" value="1"/>
</dbReference>
<dbReference type="KEGG" id="gtt:GUITHDRAFT_69397"/>
<dbReference type="PROSITE" id="PS50011">
    <property type="entry name" value="PROTEIN_KINASE_DOM"/>
    <property type="match status" value="1"/>
</dbReference>
<dbReference type="OrthoDB" id="9332038at2759"/>
<dbReference type="AlphaFoldDB" id="L1JH32"/>
<dbReference type="EMBL" id="JH992989">
    <property type="protein sequence ID" value="EKX47647.1"/>
    <property type="molecule type" value="Genomic_DNA"/>
</dbReference>
<gene>
    <name evidence="9" type="ORF">GUITHDRAFT_69397</name>
</gene>
<dbReference type="Pfam" id="PF00069">
    <property type="entry name" value="Pkinase"/>
    <property type="match status" value="1"/>
</dbReference>
<dbReference type="EnsemblProtists" id="EKX47647">
    <property type="protein sequence ID" value="EKX47647"/>
    <property type="gene ID" value="GUITHDRAFT_69397"/>
</dbReference>
<feature type="domain" description="Protein kinase" evidence="8">
    <location>
        <begin position="23"/>
        <end position="260"/>
    </location>
</feature>
<dbReference type="PANTHER" id="PTHR24058:SF28">
    <property type="entry name" value="SERINE_THREONINE-PROTEIN KINASE MINIBRAIN"/>
    <property type="match status" value="1"/>
</dbReference>
<feature type="binding site" evidence="6">
    <location>
        <position position="52"/>
    </location>
    <ligand>
        <name>ATP</name>
        <dbReference type="ChEBI" id="CHEBI:30616"/>
    </ligand>
</feature>
<dbReference type="RefSeq" id="XP_005834627.1">
    <property type="nucleotide sequence ID" value="XM_005834570.1"/>
</dbReference>
<dbReference type="STRING" id="905079.L1JH32"/>
<keyword evidence="11" id="KW-1185">Reference proteome</keyword>
<proteinExistence type="inferred from homology"/>
<accession>L1JH32</accession>
<sequence>MLTSPWQDGDVIKERYVLHRKANSNSPLLGKGSFGQVALGKDMRSGREVAIKIVKNHRHWAEQARFEISVLKKLLKVQMQGAPFAEHANVVTLLDNFEFRNHVCMVFELLPLTLYDLIKYTKFNGVSLHLVHKFARNLLGTLEFLSRPEVDIIHCDLKPENVMLVKTDDHRLKVIDFGSSCSSRRQPFTYIQSRYYRSPEVLLHLPYSYPIDTWSLGLILAEMHTAGRPVFNGKNECEQMFKISTVTQSPSSSLLPPPSS</sequence>
<evidence type="ECO:0000256" key="6">
    <source>
        <dbReference type="PROSITE-ProRule" id="PRU10141"/>
    </source>
</evidence>
<dbReference type="GO" id="GO:0005524">
    <property type="term" value="F:ATP binding"/>
    <property type="evidence" value="ECO:0007669"/>
    <property type="project" value="UniProtKB-UniRule"/>
</dbReference>
<name>L1JH32_GUITC</name>
<dbReference type="GeneID" id="17304285"/>
<dbReference type="InterPro" id="IPR011009">
    <property type="entry name" value="Kinase-like_dom_sf"/>
</dbReference>
<keyword evidence="1 7" id="KW-0723">Serine/threonine-protein kinase</keyword>
<evidence type="ECO:0000313" key="10">
    <source>
        <dbReference type="EnsemblProtists" id="EKX47647"/>
    </source>
</evidence>
<reference evidence="10" key="3">
    <citation type="submission" date="2016-03" db="UniProtKB">
        <authorList>
            <consortium name="EnsemblProtists"/>
        </authorList>
    </citation>
    <scope>IDENTIFICATION</scope>
</reference>
<evidence type="ECO:0000259" key="8">
    <source>
        <dbReference type="PROSITE" id="PS50011"/>
    </source>
</evidence>
<reference evidence="9 11" key="1">
    <citation type="journal article" date="2012" name="Nature">
        <title>Algal genomes reveal evolutionary mosaicism and the fate of nucleomorphs.</title>
        <authorList>
            <consortium name="DOE Joint Genome Institute"/>
            <person name="Curtis B.A."/>
            <person name="Tanifuji G."/>
            <person name="Burki F."/>
            <person name="Gruber A."/>
            <person name="Irimia M."/>
            <person name="Maruyama S."/>
            <person name="Arias M.C."/>
            <person name="Ball S.G."/>
            <person name="Gile G.H."/>
            <person name="Hirakawa Y."/>
            <person name="Hopkins J.F."/>
            <person name="Kuo A."/>
            <person name="Rensing S.A."/>
            <person name="Schmutz J."/>
            <person name="Symeonidi A."/>
            <person name="Elias M."/>
            <person name="Eveleigh R.J."/>
            <person name="Herman E.K."/>
            <person name="Klute M.J."/>
            <person name="Nakayama T."/>
            <person name="Obornik M."/>
            <person name="Reyes-Prieto A."/>
            <person name="Armbrust E.V."/>
            <person name="Aves S.J."/>
            <person name="Beiko R.G."/>
            <person name="Coutinho P."/>
            <person name="Dacks J.B."/>
            <person name="Durnford D.G."/>
            <person name="Fast N.M."/>
            <person name="Green B.R."/>
            <person name="Grisdale C.J."/>
            <person name="Hempel F."/>
            <person name="Henrissat B."/>
            <person name="Hoppner M.P."/>
            <person name="Ishida K."/>
            <person name="Kim E."/>
            <person name="Koreny L."/>
            <person name="Kroth P.G."/>
            <person name="Liu Y."/>
            <person name="Malik S.B."/>
            <person name="Maier U.G."/>
            <person name="McRose D."/>
            <person name="Mock T."/>
            <person name="Neilson J.A."/>
            <person name="Onodera N.T."/>
            <person name="Poole A.M."/>
            <person name="Pritham E.J."/>
            <person name="Richards T.A."/>
            <person name="Rocap G."/>
            <person name="Roy S.W."/>
            <person name="Sarai C."/>
            <person name="Schaack S."/>
            <person name="Shirato S."/>
            <person name="Slamovits C.H."/>
            <person name="Spencer D.F."/>
            <person name="Suzuki S."/>
            <person name="Worden A.Z."/>
            <person name="Zauner S."/>
            <person name="Barry K."/>
            <person name="Bell C."/>
            <person name="Bharti A.K."/>
            <person name="Crow J.A."/>
            <person name="Grimwood J."/>
            <person name="Kramer R."/>
            <person name="Lindquist E."/>
            <person name="Lucas S."/>
            <person name="Salamov A."/>
            <person name="McFadden G.I."/>
            <person name="Lane C.E."/>
            <person name="Keeling P.J."/>
            <person name="Gray M.W."/>
            <person name="Grigoriev I.V."/>
            <person name="Archibald J.M."/>
        </authorList>
    </citation>
    <scope>NUCLEOTIDE SEQUENCE</scope>
    <source>
        <strain evidence="9 11">CCMP2712</strain>
    </source>
</reference>
<evidence type="ECO:0000256" key="3">
    <source>
        <dbReference type="ARBA" id="ARBA00022741"/>
    </source>
</evidence>
<keyword evidence="4" id="KW-0418">Kinase</keyword>
<keyword evidence="3 6" id="KW-0547">Nucleotide-binding</keyword>
<dbReference type="HOGENOM" id="CLU_000288_5_15_1"/>
<dbReference type="PANTHER" id="PTHR24058">
    <property type="entry name" value="DUAL SPECIFICITY PROTEIN KINASE"/>
    <property type="match status" value="1"/>
</dbReference>
<evidence type="ECO:0000313" key="11">
    <source>
        <dbReference type="Proteomes" id="UP000011087"/>
    </source>
</evidence>
<dbReference type="InterPro" id="IPR050494">
    <property type="entry name" value="Ser_Thr_dual-spec_kinase"/>
</dbReference>
<comment type="similarity">
    <text evidence="7">Belongs to the protein kinase superfamily.</text>
</comment>
<keyword evidence="5 6" id="KW-0067">ATP-binding</keyword>
<dbReference type="Proteomes" id="UP000011087">
    <property type="component" value="Unassembled WGS sequence"/>
</dbReference>
<evidence type="ECO:0000256" key="5">
    <source>
        <dbReference type="ARBA" id="ARBA00022840"/>
    </source>
</evidence>
<dbReference type="SMART" id="SM00220">
    <property type="entry name" value="S_TKc"/>
    <property type="match status" value="1"/>
</dbReference>
<dbReference type="InterPro" id="IPR000719">
    <property type="entry name" value="Prot_kinase_dom"/>
</dbReference>
<dbReference type="GO" id="GO:0004674">
    <property type="term" value="F:protein serine/threonine kinase activity"/>
    <property type="evidence" value="ECO:0007669"/>
    <property type="project" value="UniProtKB-KW"/>
</dbReference>
<keyword evidence="2" id="KW-0808">Transferase</keyword>
<evidence type="ECO:0000256" key="1">
    <source>
        <dbReference type="ARBA" id="ARBA00022527"/>
    </source>
</evidence>
<evidence type="ECO:0000256" key="2">
    <source>
        <dbReference type="ARBA" id="ARBA00022679"/>
    </source>
</evidence>
<reference evidence="11" key="2">
    <citation type="submission" date="2012-11" db="EMBL/GenBank/DDBJ databases">
        <authorList>
            <person name="Kuo A."/>
            <person name="Curtis B.A."/>
            <person name="Tanifuji G."/>
            <person name="Burki F."/>
            <person name="Gruber A."/>
            <person name="Irimia M."/>
            <person name="Maruyama S."/>
            <person name="Arias M.C."/>
            <person name="Ball S.G."/>
            <person name="Gile G.H."/>
            <person name="Hirakawa Y."/>
            <person name="Hopkins J.F."/>
            <person name="Rensing S.A."/>
            <person name="Schmutz J."/>
            <person name="Symeonidi A."/>
            <person name="Elias M."/>
            <person name="Eveleigh R.J."/>
            <person name="Herman E.K."/>
            <person name="Klute M.J."/>
            <person name="Nakayama T."/>
            <person name="Obornik M."/>
            <person name="Reyes-Prieto A."/>
            <person name="Armbrust E.V."/>
            <person name="Aves S.J."/>
            <person name="Beiko R.G."/>
            <person name="Coutinho P."/>
            <person name="Dacks J.B."/>
            <person name="Durnford D.G."/>
            <person name="Fast N.M."/>
            <person name="Green B.R."/>
            <person name="Grisdale C."/>
            <person name="Hempe F."/>
            <person name="Henrissat B."/>
            <person name="Hoppner M.P."/>
            <person name="Ishida K.-I."/>
            <person name="Kim E."/>
            <person name="Koreny L."/>
            <person name="Kroth P.G."/>
            <person name="Liu Y."/>
            <person name="Malik S.-B."/>
            <person name="Maier U.G."/>
            <person name="McRose D."/>
            <person name="Mock T."/>
            <person name="Neilson J.A."/>
            <person name="Onodera N.T."/>
            <person name="Poole A.M."/>
            <person name="Pritham E.J."/>
            <person name="Richards T.A."/>
            <person name="Rocap G."/>
            <person name="Roy S.W."/>
            <person name="Sarai C."/>
            <person name="Schaack S."/>
            <person name="Shirato S."/>
            <person name="Slamovits C.H."/>
            <person name="Spencer D.F."/>
            <person name="Suzuki S."/>
            <person name="Worden A.Z."/>
            <person name="Zauner S."/>
            <person name="Barry K."/>
            <person name="Bell C."/>
            <person name="Bharti A.K."/>
            <person name="Crow J.A."/>
            <person name="Grimwood J."/>
            <person name="Kramer R."/>
            <person name="Lindquist E."/>
            <person name="Lucas S."/>
            <person name="Salamov A."/>
            <person name="McFadden G.I."/>
            <person name="Lane C.E."/>
            <person name="Keeling P.J."/>
            <person name="Gray M.W."/>
            <person name="Grigoriev I.V."/>
            <person name="Archibald J.M."/>
        </authorList>
    </citation>
    <scope>NUCLEOTIDE SEQUENCE</scope>
    <source>
        <strain evidence="11">CCMP2712</strain>
    </source>
</reference>
<dbReference type="PaxDb" id="55529-EKX47647"/>
<evidence type="ECO:0000256" key="4">
    <source>
        <dbReference type="ARBA" id="ARBA00022777"/>
    </source>
</evidence>
<dbReference type="Gene3D" id="1.10.510.10">
    <property type="entry name" value="Transferase(Phosphotransferase) domain 1"/>
    <property type="match status" value="1"/>
</dbReference>
<dbReference type="PROSITE" id="PS00108">
    <property type="entry name" value="PROTEIN_KINASE_ST"/>
    <property type="match status" value="1"/>
</dbReference>
<dbReference type="InterPro" id="IPR017441">
    <property type="entry name" value="Protein_kinase_ATP_BS"/>
</dbReference>
<dbReference type="InterPro" id="IPR008271">
    <property type="entry name" value="Ser/Thr_kinase_AS"/>
</dbReference>